<feature type="region of interest" description="Disordered" evidence="1">
    <location>
        <begin position="70"/>
        <end position="144"/>
    </location>
</feature>
<evidence type="ECO:0000313" key="2">
    <source>
        <dbReference type="EMBL" id="KAB1652974.1"/>
    </source>
</evidence>
<evidence type="ECO:0000313" key="3">
    <source>
        <dbReference type="Proteomes" id="UP000467240"/>
    </source>
</evidence>
<keyword evidence="3" id="KW-1185">Reference proteome</keyword>
<name>A0A7J5BMT0_9MICO</name>
<dbReference type="Proteomes" id="UP000467240">
    <property type="component" value="Unassembled WGS sequence"/>
</dbReference>
<dbReference type="EMBL" id="WBJZ01000026">
    <property type="protein sequence ID" value="KAB1652974.1"/>
    <property type="molecule type" value="Genomic_DNA"/>
</dbReference>
<organism evidence="2 3">
    <name type="scientific">Pseudoclavibacter chungangensis</name>
    <dbReference type="NCBI Taxonomy" id="587635"/>
    <lineage>
        <taxon>Bacteria</taxon>
        <taxon>Bacillati</taxon>
        <taxon>Actinomycetota</taxon>
        <taxon>Actinomycetes</taxon>
        <taxon>Micrococcales</taxon>
        <taxon>Microbacteriaceae</taxon>
        <taxon>Pseudoclavibacter</taxon>
    </lineage>
</organism>
<dbReference type="AlphaFoldDB" id="A0A7J5BMT0"/>
<accession>A0A7J5BMT0</accession>
<sequence>MPSDSRRSIPTLMDDPTTAHTVVTGAIETGHGPPAPASLKKAGLLLPSPGLGSNNPAFCAAHGAAESRATTHLTGGHKDDVEGETAPRNCSWRGTSITRCVRPPAHENPNAKRERGEERLTSLSTDERTAAARVEAATTVPPGS</sequence>
<dbReference type="RefSeq" id="WP_158041906.1">
    <property type="nucleotide sequence ID" value="NZ_JBHTKD010000025.1"/>
</dbReference>
<feature type="compositionally biased region" description="Low complexity" evidence="1">
    <location>
        <begin position="131"/>
        <end position="144"/>
    </location>
</feature>
<reference evidence="2 3" key="1">
    <citation type="submission" date="2019-09" db="EMBL/GenBank/DDBJ databases">
        <title>Phylogeny of genus Pseudoclavibacter and closely related genus.</title>
        <authorList>
            <person name="Li Y."/>
        </authorList>
    </citation>
    <scope>NUCLEOTIDE SEQUENCE [LARGE SCALE GENOMIC DNA]</scope>
    <source>
        <strain evidence="2 3">DSM 23821</strain>
    </source>
</reference>
<gene>
    <name evidence="2" type="ORF">F8O01_15945</name>
</gene>
<evidence type="ECO:0000256" key="1">
    <source>
        <dbReference type="SAM" id="MobiDB-lite"/>
    </source>
</evidence>
<comment type="caution">
    <text evidence="2">The sequence shown here is derived from an EMBL/GenBank/DDBJ whole genome shotgun (WGS) entry which is preliminary data.</text>
</comment>
<proteinExistence type="predicted"/>
<protein>
    <submittedName>
        <fullName evidence="2">Uncharacterized protein</fullName>
    </submittedName>
</protein>
<feature type="compositionally biased region" description="Basic and acidic residues" evidence="1">
    <location>
        <begin position="109"/>
        <end position="130"/>
    </location>
</feature>